<dbReference type="InterPro" id="IPR036047">
    <property type="entry name" value="F-box-like_dom_sf"/>
</dbReference>
<accession>A0A9P3PGM5</accession>
<dbReference type="SUPFAM" id="SSF81383">
    <property type="entry name" value="F-box domain"/>
    <property type="match status" value="1"/>
</dbReference>
<keyword evidence="4" id="KW-1185">Reference proteome</keyword>
<comment type="caution">
    <text evidence="3">The sequence shown here is derived from an EMBL/GenBank/DDBJ whole genome shotgun (WGS) entry which is preliminary data.</text>
</comment>
<sequence length="699" mass="80903">MPRRSERLNKTKAEQPVYIIESDDDATPDPPPKKVRKTIGSKPDAGSTKSKWTRGKRGKLEQMTEMPLDILFEIFAQLAPYDLLNLSRTSKALRNILMHRSSTYVWKSARSHIVGLPECPSDLSEPQYANLIYYPYCHFCLKTQVPSQAINWTTRSRCCKKCILENFVTAPEPYEVPLSIVPSIDLPGKRCTLPAYCLRTLRRYRTEIQGLESTALDEWYLARRSEYEARLKHASRCEAWNRSRTEERSNELENIRQRRYEAIKERLSLLGWGEEIARLERDDWRLEQLSDHKLVKQPKDLTDRIWRNIMQPLVDFMERTKARHLVLDRTDAIRKRGHVLSQILNDYAASQPLHAILPPVADIAILPSFRTIVENTPYKDKVLKSHFEQAMNELPSIVSTWRKSKDEELTAMIRGGSETGTEVTEATLLLAATFFRCSYCAREISYPRILVHACTTRIGFYDVEKVDPYFDDLTSRPWNDGHVVSFDPLASRRARLILRSCGLSPETLTSDQLNTLDLRFECRKCTEPEKGRLIMRWPRVISHMARHKELPEEDLTDLIQLPDFRDDEALLCDMLEDARMSPLSGHPAHRYSWICIGCKRRIPWHGSLDHLKEQHSDAIPDEYTEEEYIHHFDRYFALHLDATGTSLFEPLRVDVTNPAQSFREAFSSFHMLSGNTNGYLDSISQQLAQVFFAGQKSIG</sequence>
<feature type="compositionally biased region" description="Basic and acidic residues" evidence="1">
    <location>
        <begin position="1"/>
        <end position="13"/>
    </location>
</feature>
<dbReference type="EMBL" id="BRPK01000002">
    <property type="protein sequence ID" value="GLB35481.1"/>
    <property type="molecule type" value="Genomic_DNA"/>
</dbReference>
<dbReference type="Pfam" id="PF00646">
    <property type="entry name" value="F-box"/>
    <property type="match status" value="1"/>
</dbReference>
<dbReference type="PROSITE" id="PS50181">
    <property type="entry name" value="FBOX"/>
    <property type="match status" value="1"/>
</dbReference>
<dbReference type="AlphaFoldDB" id="A0A9P3PGM5"/>
<evidence type="ECO:0000313" key="4">
    <source>
        <dbReference type="Proteomes" id="UP001063166"/>
    </source>
</evidence>
<evidence type="ECO:0000256" key="1">
    <source>
        <dbReference type="SAM" id="MobiDB-lite"/>
    </source>
</evidence>
<evidence type="ECO:0000313" key="3">
    <source>
        <dbReference type="EMBL" id="GLB35481.1"/>
    </source>
</evidence>
<evidence type="ECO:0000259" key="2">
    <source>
        <dbReference type="PROSITE" id="PS50181"/>
    </source>
</evidence>
<protein>
    <recommendedName>
        <fullName evidence="2">F-box domain-containing protein</fullName>
    </recommendedName>
</protein>
<feature type="region of interest" description="Disordered" evidence="1">
    <location>
        <begin position="1"/>
        <end position="58"/>
    </location>
</feature>
<organism evidence="3 4">
    <name type="scientific">Lyophyllum shimeji</name>
    <name type="common">Hon-shimeji</name>
    <name type="synonym">Tricholoma shimeji</name>
    <dbReference type="NCBI Taxonomy" id="47721"/>
    <lineage>
        <taxon>Eukaryota</taxon>
        <taxon>Fungi</taxon>
        <taxon>Dikarya</taxon>
        <taxon>Basidiomycota</taxon>
        <taxon>Agaricomycotina</taxon>
        <taxon>Agaricomycetes</taxon>
        <taxon>Agaricomycetidae</taxon>
        <taxon>Agaricales</taxon>
        <taxon>Tricholomatineae</taxon>
        <taxon>Lyophyllaceae</taxon>
        <taxon>Lyophyllum</taxon>
    </lineage>
</organism>
<dbReference type="InterPro" id="IPR001810">
    <property type="entry name" value="F-box_dom"/>
</dbReference>
<dbReference type="CDD" id="cd09917">
    <property type="entry name" value="F-box_SF"/>
    <property type="match status" value="1"/>
</dbReference>
<name>A0A9P3PGM5_LYOSH</name>
<dbReference type="OrthoDB" id="2322499at2759"/>
<gene>
    <name evidence="3" type="ORF">LshimejAT787_0210460</name>
</gene>
<proteinExistence type="predicted"/>
<dbReference type="Proteomes" id="UP001063166">
    <property type="component" value="Unassembled WGS sequence"/>
</dbReference>
<reference evidence="3" key="1">
    <citation type="submission" date="2022-07" db="EMBL/GenBank/DDBJ databases">
        <title>The genome of Lyophyllum shimeji provides insight into the initial evolution of ectomycorrhizal fungal genome.</title>
        <authorList>
            <person name="Kobayashi Y."/>
            <person name="Shibata T."/>
            <person name="Hirakawa H."/>
            <person name="Shigenobu S."/>
            <person name="Nishiyama T."/>
            <person name="Yamada A."/>
            <person name="Hasebe M."/>
            <person name="Kawaguchi M."/>
        </authorList>
    </citation>
    <scope>NUCLEOTIDE SEQUENCE</scope>
    <source>
        <strain evidence="3">AT787</strain>
    </source>
</reference>
<dbReference type="SMART" id="SM00256">
    <property type="entry name" value="FBOX"/>
    <property type="match status" value="1"/>
</dbReference>
<feature type="domain" description="F-box" evidence="2">
    <location>
        <begin position="60"/>
        <end position="109"/>
    </location>
</feature>